<gene>
    <name evidence="2" type="primary">WBGene00116086</name>
</gene>
<sequence>MLRHLPTLITRSRSLFAKSNEPFRVASRRAVSDQKMSSSSQKPLEVAEKTPSSSSPAPSRAGWKLITGLFLANCVGCYWLGRSGLPGEEKSIADLAKPVPPPAEPVDAAAQFFKERKTRPLAIYEGSGRVRTYLPHAAGTEEFRKICDELKQAGIHVEYSDTDRAAYDFYYALDRPLLADSAAFDRLHAGVKRIIDLEKSSTGNQTMVMLPYHPAS</sequence>
<organism evidence="2 3">
    <name type="scientific">Pristionchus pacificus</name>
    <name type="common">Parasitic nematode worm</name>
    <dbReference type="NCBI Taxonomy" id="54126"/>
    <lineage>
        <taxon>Eukaryota</taxon>
        <taxon>Metazoa</taxon>
        <taxon>Ecdysozoa</taxon>
        <taxon>Nematoda</taxon>
        <taxon>Chromadorea</taxon>
        <taxon>Rhabditida</taxon>
        <taxon>Rhabditina</taxon>
        <taxon>Diplogasteromorpha</taxon>
        <taxon>Diplogasteroidea</taxon>
        <taxon>Neodiplogasteridae</taxon>
        <taxon>Pristionchus</taxon>
    </lineage>
</organism>
<name>A0A2A6C6L8_PRIPA</name>
<dbReference type="EnsemblMetazoa" id="PPA26532.1">
    <property type="protein sequence ID" value="PPA26532.1"/>
    <property type="gene ID" value="WBGene00116086"/>
</dbReference>
<reference evidence="2" key="2">
    <citation type="submission" date="2022-06" db="UniProtKB">
        <authorList>
            <consortium name="EnsemblMetazoa"/>
        </authorList>
    </citation>
    <scope>IDENTIFICATION</scope>
    <source>
        <strain evidence="2">PS312</strain>
    </source>
</reference>
<evidence type="ECO:0000313" key="2">
    <source>
        <dbReference type="EnsemblMetazoa" id="PPA26532.1"/>
    </source>
</evidence>
<evidence type="ECO:0000313" key="3">
    <source>
        <dbReference type="Proteomes" id="UP000005239"/>
    </source>
</evidence>
<keyword evidence="3" id="KW-1185">Reference proteome</keyword>
<reference evidence="3" key="1">
    <citation type="journal article" date="2008" name="Nat. Genet.">
        <title>The Pristionchus pacificus genome provides a unique perspective on nematode lifestyle and parasitism.</title>
        <authorList>
            <person name="Dieterich C."/>
            <person name="Clifton S.W."/>
            <person name="Schuster L.N."/>
            <person name="Chinwalla A."/>
            <person name="Delehaunty K."/>
            <person name="Dinkelacker I."/>
            <person name="Fulton L."/>
            <person name="Fulton R."/>
            <person name="Godfrey J."/>
            <person name="Minx P."/>
            <person name="Mitreva M."/>
            <person name="Roeseler W."/>
            <person name="Tian H."/>
            <person name="Witte H."/>
            <person name="Yang S.P."/>
            <person name="Wilson R.K."/>
            <person name="Sommer R.J."/>
        </authorList>
    </citation>
    <scope>NUCLEOTIDE SEQUENCE [LARGE SCALE GENOMIC DNA]</scope>
    <source>
        <strain evidence="3">PS312</strain>
    </source>
</reference>
<evidence type="ECO:0000256" key="1">
    <source>
        <dbReference type="SAM" id="MobiDB-lite"/>
    </source>
</evidence>
<accession>A0A8R1UIT9</accession>
<protein>
    <submittedName>
        <fullName evidence="2">Uncharacterized protein</fullName>
    </submittedName>
</protein>
<dbReference type="Proteomes" id="UP000005239">
    <property type="component" value="Unassembled WGS sequence"/>
</dbReference>
<proteinExistence type="predicted"/>
<accession>A0A2A6C6L8</accession>
<dbReference type="AlphaFoldDB" id="A0A2A6C6L8"/>
<feature type="region of interest" description="Disordered" evidence="1">
    <location>
        <begin position="27"/>
        <end position="59"/>
    </location>
</feature>